<keyword evidence="6 19" id="KW-0812">Transmembrane</keyword>
<feature type="transmembrane region" description="Helical" evidence="19">
    <location>
        <begin position="359"/>
        <end position="380"/>
    </location>
</feature>
<feature type="transmembrane region" description="Helical" evidence="19">
    <location>
        <begin position="55"/>
        <end position="77"/>
    </location>
</feature>
<accession>A0A5E4N8U1</accession>
<evidence type="ECO:0000313" key="20">
    <source>
        <dbReference type="EMBL" id="VVC39533.1"/>
    </source>
</evidence>
<evidence type="ECO:0000256" key="1">
    <source>
        <dbReference type="ARBA" id="ARBA00004424"/>
    </source>
</evidence>
<evidence type="ECO:0000256" key="5">
    <source>
        <dbReference type="ARBA" id="ARBA00022553"/>
    </source>
</evidence>
<evidence type="ECO:0000256" key="3">
    <source>
        <dbReference type="ARBA" id="ARBA00022448"/>
    </source>
</evidence>
<dbReference type="FunFam" id="1.20.1740.10:FF:000015">
    <property type="entry name" value="B(0,+)-type amino acid transporter 1"/>
    <property type="match status" value="1"/>
</dbReference>
<evidence type="ECO:0000256" key="6">
    <source>
        <dbReference type="ARBA" id="ARBA00022692"/>
    </source>
</evidence>
<evidence type="ECO:0000256" key="10">
    <source>
        <dbReference type="ARBA" id="ARBA00051323"/>
    </source>
</evidence>
<dbReference type="Gene3D" id="1.20.1740.10">
    <property type="entry name" value="Amino acid/polyamine transporter I"/>
    <property type="match status" value="1"/>
</dbReference>
<dbReference type="AlphaFoldDB" id="A0A5E4N8U1"/>
<keyword evidence="21" id="KW-1185">Reference proteome</keyword>
<keyword evidence="4" id="KW-1003">Cell membrane</keyword>
<evidence type="ECO:0000256" key="9">
    <source>
        <dbReference type="ARBA" id="ARBA00023157"/>
    </source>
</evidence>
<dbReference type="InterPro" id="IPR050598">
    <property type="entry name" value="AminoAcid_Transporter"/>
</dbReference>
<protein>
    <recommendedName>
        <fullName evidence="15">b(0,+)-type amino acid transporter 1</fullName>
    </recommendedName>
    <alternativeName>
        <fullName evidence="16">Glycoprotein-associated amino acid transporter b0,+AT1</fullName>
    </alternativeName>
    <alternativeName>
        <fullName evidence="17">Solute carrier family 7 member 9</fullName>
    </alternativeName>
</protein>
<evidence type="ECO:0000256" key="17">
    <source>
        <dbReference type="ARBA" id="ARBA00083296"/>
    </source>
</evidence>
<evidence type="ECO:0000256" key="8">
    <source>
        <dbReference type="ARBA" id="ARBA00023136"/>
    </source>
</evidence>
<evidence type="ECO:0000256" key="13">
    <source>
        <dbReference type="ARBA" id="ARBA00052179"/>
    </source>
</evidence>
<dbReference type="PANTHER" id="PTHR11785">
    <property type="entry name" value="AMINO ACID TRANSPORTER"/>
    <property type="match status" value="1"/>
</dbReference>
<comment type="catalytic activity">
    <reaction evidence="12">
        <text>L-histidine(out) + L-arginine(in) = L-histidine(in) + L-arginine(out)</text>
        <dbReference type="Rhea" id="RHEA:71063"/>
        <dbReference type="ChEBI" id="CHEBI:32682"/>
        <dbReference type="ChEBI" id="CHEBI:57595"/>
    </reaction>
    <physiologicalReaction direction="left-to-right" evidence="12">
        <dbReference type="Rhea" id="RHEA:71064"/>
    </physiologicalReaction>
</comment>
<feature type="transmembrane region" description="Helical" evidence="19">
    <location>
        <begin position="301"/>
        <end position="323"/>
    </location>
</feature>
<proteinExistence type="inferred from homology"/>
<feature type="transmembrane region" description="Helical" evidence="19">
    <location>
        <begin position="225"/>
        <end position="246"/>
    </location>
</feature>
<evidence type="ECO:0000256" key="14">
    <source>
        <dbReference type="ARBA" id="ARBA00052732"/>
    </source>
</evidence>
<evidence type="ECO:0000313" key="21">
    <source>
        <dbReference type="Proteomes" id="UP000325440"/>
    </source>
</evidence>
<dbReference type="InterPro" id="IPR002293">
    <property type="entry name" value="AA/rel_permease1"/>
</dbReference>
<feature type="transmembrane region" description="Helical" evidence="19">
    <location>
        <begin position="386"/>
        <end position="404"/>
    </location>
</feature>
<keyword evidence="7 19" id="KW-1133">Transmembrane helix</keyword>
<dbReference type="Proteomes" id="UP000325440">
    <property type="component" value="Unassembled WGS sequence"/>
</dbReference>
<comment type="catalytic activity">
    <reaction evidence="10">
        <text>L-lysine(out) + L-arginine(in) = L-lysine(in) + L-arginine(out)</text>
        <dbReference type="Rhea" id="RHEA:70827"/>
        <dbReference type="ChEBI" id="CHEBI:32551"/>
        <dbReference type="ChEBI" id="CHEBI:32682"/>
    </reaction>
    <physiologicalReaction direction="left-to-right" evidence="10">
        <dbReference type="Rhea" id="RHEA:70828"/>
    </physiologicalReaction>
</comment>
<dbReference type="PIRSF" id="PIRSF006060">
    <property type="entry name" value="AA_transporter"/>
    <property type="match status" value="1"/>
</dbReference>
<name>A0A5E4N8U1_9HEMI</name>
<evidence type="ECO:0000256" key="11">
    <source>
        <dbReference type="ARBA" id="ARBA00051814"/>
    </source>
</evidence>
<comment type="catalytic activity">
    <reaction evidence="14">
        <text>L-leucine(out) + L-arginine(in) = L-leucine(in) + L-arginine(out)</text>
        <dbReference type="Rhea" id="RHEA:71059"/>
        <dbReference type="ChEBI" id="CHEBI:32682"/>
        <dbReference type="ChEBI" id="CHEBI:57427"/>
    </reaction>
    <physiologicalReaction direction="left-to-right" evidence="14">
        <dbReference type="Rhea" id="RHEA:71060"/>
    </physiologicalReaction>
</comment>
<keyword evidence="9" id="KW-1015">Disulfide bond</keyword>
<dbReference type="Pfam" id="PF13520">
    <property type="entry name" value="AA_permease_2"/>
    <property type="match status" value="1"/>
</dbReference>
<comment type="catalytic activity">
    <reaction evidence="11">
        <text>L-cystine(out) + L-arginine(in) = L-cystine(in) + L-arginine(out)</text>
        <dbReference type="Rhea" id="RHEA:71075"/>
        <dbReference type="ChEBI" id="CHEBI:32682"/>
        <dbReference type="ChEBI" id="CHEBI:35491"/>
    </reaction>
    <physiologicalReaction direction="left-to-right" evidence="11">
        <dbReference type="Rhea" id="RHEA:71076"/>
    </physiologicalReaction>
</comment>
<sequence>MVIEKKKMTGITKTSGVRLHRELGLSSAVCLIVNVMIGSGIFISAGNVLQNTGSVSMCLVIWVSCGLLSLLGALSYAELSGVVNKSGGNFSFYCAAFNDIHSFWGPLPSFVYSWTTIFYSRPAEVVIGTLTFAEYSVRPISLWLSLLPDTEAMLIKTISVLAICAITLINYISVKFFVKTQFAVTVSKIGVCIIIIGNGLYQLYLGNTKTLSTGFEGTSMTISQFPIVLYSGLWAFDGWAASTMAVEEIKNPQRNILLSYILAVPFVTIIYVLMNISYFTVMSKSDMVSSPAVAVDFGTYALGRFEFIIPLGVAISTFGSALATQFGTTRLCYAASREGQMLEVFSYISVKRLTPTPAVLLQGVLALVFCLACENIITLIEFASFLVWMFYGLSMVSLLVMRYTMKDVSRPFKIPIVVPIFVLAMSVLLCLTPIITSPKPQFLIALAFIFSAVLIYIPFVYYKRQYACVDSFTDMLKNCLGVEPPADEESYTMDTMKEDNRESPQLS</sequence>
<gene>
    <name evidence="20" type="ORF">CINCED_3A004012</name>
</gene>
<comment type="catalytic activity">
    <reaction evidence="18">
        <text>L-phenylalanine(out) + L-arginine(in) = L-phenylalanine(in) + L-arginine(out)</text>
        <dbReference type="Rhea" id="RHEA:71067"/>
        <dbReference type="ChEBI" id="CHEBI:32682"/>
        <dbReference type="ChEBI" id="CHEBI:58095"/>
    </reaction>
    <physiologicalReaction direction="left-to-right" evidence="18">
        <dbReference type="Rhea" id="RHEA:71068"/>
    </physiologicalReaction>
</comment>
<keyword evidence="3" id="KW-0813">Transport</keyword>
<evidence type="ECO:0000256" key="2">
    <source>
        <dbReference type="ARBA" id="ARBA00009523"/>
    </source>
</evidence>
<evidence type="ECO:0000256" key="12">
    <source>
        <dbReference type="ARBA" id="ARBA00051835"/>
    </source>
</evidence>
<feature type="transmembrane region" description="Helical" evidence="19">
    <location>
        <begin position="442"/>
        <end position="462"/>
    </location>
</feature>
<reference evidence="20 21" key="1">
    <citation type="submission" date="2019-08" db="EMBL/GenBank/DDBJ databases">
        <authorList>
            <person name="Alioto T."/>
            <person name="Alioto T."/>
            <person name="Gomez Garrido J."/>
        </authorList>
    </citation>
    <scope>NUCLEOTIDE SEQUENCE [LARGE SCALE GENOMIC DNA]</scope>
</reference>
<feature type="transmembrane region" description="Helical" evidence="19">
    <location>
        <begin position="23"/>
        <end position="43"/>
    </location>
</feature>
<dbReference type="EMBL" id="CABPRJ010001895">
    <property type="protein sequence ID" value="VVC39533.1"/>
    <property type="molecule type" value="Genomic_DNA"/>
</dbReference>
<keyword evidence="5" id="KW-0597">Phosphoprotein</keyword>
<evidence type="ECO:0000256" key="4">
    <source>
        <dbReference type="ARBA" id="ARBA00022475"/>
    </source>
</evidence>
<evidence type="ECO:0000256" key="7">
    <source>
        <dbReference type="ARBA" id="ARBA00022989"/>
    </source>
</evidence>
<dbReference type="GO" id="GO:0016324">
    <property type="term" value="C:apical plasma membrane"/>
    <property type="evidence" value="ECO:0007669"/>
    <property type="project" value="UniProtKB-SubCell"/>
</dbReference>
<dbReference type="OrthoDB" id="5982228at2759"/>
<evidence type="ECO:0000256" key="18">
    <source>
        <dbReference type="ARBA" id="ARBA00093193"/>
    </source>
</evidence>
<organism evidence="20 21">
    <name type="scientific">Cinara cedri</name>
    <dbReference type="NCBI Taxonomy" id="506608"/>
    <lineage>
        <taxon>Eukaryota</taxon>
        <taxon>Metazoa</taxon>
        <taxon>Ecdysozoa</taxon>
        <taxon>Arthropoda</taxon>
        <taxon>Hexapoda</taxon>
        <taxon>Insecta</taxon>
        <taxon>Pterygota</taxon>
        <taxon>Neoptera</taxon>
        <taxon>Paraneoptera</taxon>
        <taxon>Hemiptera</taxon>
        <taxon>Sternorrhyncha</taxon>
        <taxon>Aphidomorpha</taxon>
        <taxon>Aphidoidea</taxon>
        <taxon>Aphididae</taxon>
        <taxon>Lachninae</taxon>
        <taxon>Cinara</taxon>
    </lineage>
</organism>
<evidence type="ECO:0000256" key="15">
    <source>
        <dbReference type="ARBA" id="ARBA00074336"/>
    </source>
</evidence>
<dbReference type="GO" id="GO:0015179">
    <property type="term" value="F:L-amino acid transmembrane transporter activity"/>
    <property type="evidence" value="ECO:0007669"/>
    <property type="project" value="TreeGrafter"/>
</dbReference>
<keyword evidence="8 19" id="KW-0472">Membrane</keyword>
<feature type="transmembrane region" description="Helical" evidence="19">
    <location>
        <begin position="416"/>
        <end position="436"/>
    </location>
</feature>
<feature type="transmembrane region" description="Helical" evidence="19">
    <location>
        <begin position="153"/>
        <end position="174"/>
    </location>
</feature>
<comment type="catalytic activity">
    <reaction evidence="13">
        <text>L-cysteine(out) + L-arginine(in) = L-cysteine(in) + L-arginine(out)</text>
        <dbReference type="Rhea" id="RHEA:71071"/>
        <dbReference type="ChEBI" id="CHEBI:32682"/>
        <dbReference type="ChEBI" id="CHEBI:35235"/>
    </reaction>
    <physiologicalReaction direction="left-to-right" evidence="13">
        <dbReference type="Rhea" id="RHEA:71072"/>
    </physiologicalReaction>
</comment>
<comment type="similarity">
    <text evidence="2">Belongs to the amino acid-polyamine-organocation (APC) superfamily.</text>
</comment>
<feature type="transmembrane region" description="Helical" evidence="19">
    <location>
        <begin position="186"/>
        <end position="205"/>
    </location>
</feature>
<dbReference type="PANTHER" id="PTHR11785:SF514">
    <property type="entry name" value="B(0,+)-TYPE AMINO ACID TRANSPORTER 1-LIKE PROTEIN"/>
    <property type="match status" value="1"/>
</dbReference>
<feature type="transmembrane region" description="Helical" evidence="19">
    <location>
        <begin position="258"/>
        <end position="281"/>
    </location>
</feature>
<evidence type="ECO:0000256" key="19">
    <source>
        <dbReference type="SAM" id="Phobius"/>
    </source>
</evidence>
<evidence type="ECO:0000256" key="16">
    <source>
        <dbReference type="ARBA" id="ARBA00079910"/>
    </source>
</evidence>
<comment type="subcellular location">
    <subcellularLocation>
        <location evidence="1">Apical cell membrane</location>
        <topology evidence="1">Multi-pass membrane protein</topology>
    </subcellularLocation>
</comment>